<dbReference type="EC" id="4.1.2.-" evidence="5"/>
<name>S7VE99_9BACT</name>
<sequence>MTIKMRESLVLKKLRAGENVCSFKVNLADARVVEIAAQAGFDCLWLDQEHIGQDWSILASQIWAAKSQGKDTLVRVPRGSYSDYVKPLELDASGIMVPHIMNLADAKKVIEMTRFHPIGKRAIDGGNADGGYAAGNFKDYLRDANQQRFVIFQIEDPEPLEDIEAIAQLDGFDMLFFGPGDFSQAIGAPGDMDHPKIQDARQKVVEVARKYGKFAGTTGPLTKVAEYQKMGYQFISIGADVLTLTKYCSDLVTGFKNGPEEEGDKDKDYYAAKK</sequence>
<dbReference type="EMBL" id="ATNM01000097">
    <property type="protein sequence ID" value="EPR68560.1"/>
    <property type="molecule type" value="Genomic_DNA"/>
</dbReference>
<feature type="domain" description="HpcH/HpaI aldolase/citrate lyase" evidence="4">
    <location>
        <begin position="25"/>
        <end position="243"/>
    </location>
</feature>
<dbReference type="eggNOG" id="COG3836">
    <property type="taxonomic scope" value="Bacteria"/>
</dbReference>
<evidence type="ECO:0000313" key="5">
    <source>
        <dbReference type="EMBL" id="EPR68560.1"/>
    </source>
</evidence>
<dbReference type="PANTHER" id="PTHR30502">
    <property type="entry name" value="2-KETO-3-DEOXY-L-RHAMNONATE ALDOLASE"/>
    <property type="match status" value="1"/>
</dbReference>
<reference evidence="5 6" key="1">
    <citation type="journal article" date="2013" name="Genome Announc.">
        <title>Draft Genome Sequence of Cyclobacterium qasimii Strain M12-11BT, Isolated from Arctic Marine Sediment.</title>
        <authorList>
            <person name="Shivaji S."/>
            <person name="Ara S."/>
            <person name="Singh A."/>
            <person name="Kumar Pinnaka A."/>
        </authorList>
    </citation>
    <scope>NUCLEOTIDE SEQUENCE [LARGE SCALE GENOMIC DNA]</scope>
    <source>
        <strain evidence="5 6">M12-11B</strain>
    </source>
</reference>
<dbReference type="AlphaFoldDB" id="S7VE99"/>
<dbReference type="PANTHER" id="PTHR30502:SF0">
    <property type="entry name" value="PHOSPHOENOLPYRUVATE CARBOXYLASE FAMILY PROTEIN"/>
    <property type="match status" value="1"/>
</dbReference>
<evidence type="ECO:0000259" key="4">
    <source>
        <dbReference type="Pfam" id="PF03328"/>
    </source>
</evidence>
<dbReference type="Gene3D" id="3.20.20.60">
    <property type="entry name" value="Phosphoenolpyruvate-binding domains"/>
    <property type="match status" value="1"/>
</dbReference>
<dbReference type="InterPro" id="IPR050251">
    <property type="entry name" value="HpcH-HpaI_aldolase"/>
</dbReference>
<dbReference type="GO" id="GO:0046872">
    <property type="term" value="F:metal ion binding"/>
    <property type="evidence" value="ECO:0007669"/>
    <property type="project" value="UniProtKB-KW"/>
</dbReference>
<evidence type="ECO:0000256" key="1">
    <source>
        <dbReference type="ARBA" id="ARBA00005568"/>
    </source>
</evidence>
<protein>
    <submittedName>
        <fullName evidence="5">2,4-dihydroxyhept-2-ene-1,7-dioic acid aldolase</fullName>
        <ecNumber evidence="5">4.1.2.-</ecNumber>
    </submittedName>
</protein>
<keyword evidence="2" id="KW-0479">Metal-binding</keyword>
<dbReference type="STRING" id="641524.ADICYQ_2388"/>
<keyword evidence="3 5" id="KW-0456">Lyase</keyword>
<comment type="caution">
    <text evidence="5">The sequence shown here is derived from an EMBL/GenBank/DDBJ whole genome shotgun (WGS) entry which is preliminary data.</text>
</comment>
<dbReference type="Proteomes" id="UP000014974">
    <property type="component" value="Unassembled WGS sequence"/>
</dbReference>
<dbReference type="GO" id="GO:0005737">
    <property type="term" value="C:cytoplasm"/>
    <property type="evidence" value="ECO:0007669"/>
    <property type="project" value="TreeGrafter"/>
</dbReference>
<evidence type="ECO:0000256" key="3">
    <source>
        <dbReference type="ARBA" id="ARBA00023239"/>
    </source>
</evidence>
<proteinExistence type="inferred from homology"/>
<dbReference type="PATRIC" id="fig|641524.5.peg.2367"/>
<dbReference type="InterPro" id="IPR040442">
    <property type="entry name" value="Pyrv_kinase-like_dom_sf"/>
</dbReference>
<comment type="similarity">
    <text evidence="1">Belongs to the HpcH/HpaI aldolase family.</text>
</comment>
<evidence type="ECO:0000313" key="6">
    <source>
        <dbReference type="Proteomes" id="UP000014974"/>
    </source>
</evidence>
<evidence type="ECO:0000256" key="2">
    <source>
        <dbReference type="ARBA" id="ARBA00022723"/>
    </source>
</evidence>
<dbReference type="InterPro" id="IPR015813">
    <property type="entry name" value="Pyrv/PenolPyrv_kinase-like_dom"/>
</dbReference>
<dbReference type="OrthoDB" id="86160at2"/>
<dbReference type="InterPro" id="IPR005000">
    <property type="entry name" value="Aldolase/citrate-lyase_domain"/>
</dbReference>
<dbReference type="SUPFAM" id="SSF51621">
    <property type="entry name" value="Phosphoenolpyruvate/pyruvate domain"/>
    <property type="match status" value="1"/>
</dbReference>
<organism evidence="5 6">
    <name type="scientific">Cyclobacterium qasimii M12-11B</name>
    <dbReference type="NCBI Taxonomy" id="641524"/>
    <lineage>
        <taxon>Bacteria</taxon>
        <taxon>Pseudomonadati</taxon>
        <taxon>Bacteroidota</taxon>
        <taxon>Cytophagia</taxon>
        <taxon>Cytophagales</taxon>
        <taxon>Cyclobacteriaceae</taxon>
        <taxon>Cyclobacterium</taxon>
    </lineage>
</organism>
<gene>
    <name evidence="5" type="ORF">ADICYQ_2388</name>
</gene>
<dbReference type="GO" id="GO:0016832">
    <property type="term" value="F:aldehyde-lyase activity"/>
    <property type="evidence" value="ECO:0007669"/>
    <property type="project" value="TreeGrafter"/>
</dbReference>
<accession>S7VE99</accession>
<dbReference type="Pfam" id="PF03328">
    <property type="entry name" value="HpcH_HpaI"/>
    <property type="match status" value="1"/>
</dbReference>